<evidence type="ECO:0000313" key="8">
    <source>
        <dbReference type="Proteomes" id="UP000679126"/>
    </source>
</evidence>
<protein>
    <submittedName>
        <fullName evidence="7">Mercuric reductase</fullName>
    </submittedName>
</protein>
<name>A0ABS3Y9B5_9BACT</name>
<dbReference type="PANTHER" id="PTHR43014">
    <property type="entry name" value="MERCURIC REDUCTASE"/>
    <property type="match status" value="1"/>
</dbReference>
<comment type="cofactor">
    <cofactor evidence="1">
        <name>FAD</name>
        <dbReference type="ChEBI" id="CHEBI:57692"/>
    </cofactor>
</comment>
<organism evidence="7 8">
    <name type="scientific">Chitinophaga chungangae</name>
    <dbReference type="NCBI Taxonomy" id="2821488"/>
    <lineage>
        <taxon>Bacteria</taxon>
        <taxon>Pseudomonadati</taxon>
        <taxon>Bacteroidota</taxon>
        <taxon>Chitinophagia</taxon>
        <taxon>Chitinophagales</taxon>
        <taxon>Chitinophagaceae</taxon>
        <taxon>Chitinophaga</taxon>
    </lineage>
</organism>
<reference evidence="8" key="1">
    <citation type="submission" date="2021-03" db="EMBL/GenBank/DDBJ databases">
        <title>Assistant Professor.</title>
        <authorList>
            <person name="Huq M.A."/>
        </authorList>
    </citation>
    <scope>NUCLEOTIDE SEQUENCE [LARGE SCALE GENOMIC DNA]</scope>
    <source>
        <strain evidence="8">MAH-28</strain>
    </source>
</reference>
<evidence type="ECO:0000256" key="3">
    <source>
        <dbReference type="ARBA" id="ARBA00022630"/>
    </source>
</evidence>
<evidence type="ECO:0000256" key="1">
    <source>
        <dbReference type="ARBA" id="ARBA00001974"/>
    </source>
</evidence>
<dbReference type="InterPro" id="IPR036188">
    <property type="entry name" value="FAD/NAD-bd_sf"/>
</dbReference>
<keyword evidence="3" id="KW-0285">Flavoprotein</keyword>
<dbReference type="RefSeq" id="WP_209143210.1">
    <property type="nucleotide sequence ID" value="NZ_JAGHKP010000001.1"/>
</dbReference>
<dbReference type="SUPFAM" id="SSF55424">
    <property type="entry name" value="FAD/NAD-linked reductases, dimerisation (C-terminal) domain"/>
    <property type="match status" value="1"/>
</dbReference>
<dbReference type="Pfam" id="PF07992">
    <property type="entry name" value="Pyr_redox_2"/>
    <property type="match status" value="1"/>
</dbReference>
<dbReference type="InterPro" id="IPR023753">
    <property type="entry name" value="FAD/NAD-binding_dom"/>
</dbReference>
<dbReference type="EMBL" id="JAGHKP010000001">
    <property type="protein sequence ID" value="MBO9151226.1"/>
    <property type="molecule type" value="Genomic_DNA"/>
</dbReference>
<evidence type="ECO:0000259" key="5">
    <source>
        <dbReference type="Pfam" id="PF02852"/>
    </source>
</evidence>
<proteinExistence type="inferred from homology"/>
<keyword evidence="8" id="KW-1185">Reference proteome</keyword>
<feature type="domain" description="Pyridine nucleotide-disulphide oxidoreductase dimerisation" evidence="5">
    <location>
        <begin position="342"/>
        <end position="449"/>
    </location>
</feature>
<dbReference type="InterPro" id="IPR001100">
    <property type="entry name" value="Pyr_nuc-diS_OxRdtase"/>
</dbReference>
<evidence type="ECO:0000259" key="6">
    <source>
        <dbReference type="Pfam" id="PF07992"/>
    </source>
</evidence>
<dbReference type="Gene3D" id="3.30.390.30">
    <property type="match status" value="1"/>
</dbReference>
<dbReference type="PANTHER" id="PTHR43014:SF2">
    <property type="entry name" value="MERCURIC REDUCTASE"/>
    <property type="match status" value="1"/>
</dbReference>
<dbReference type="Proteomes" id="UP000679126">
    <property type="component" value="Unassembled WGS sequence"/>
</dbReference>
<evidence type="ECO:0000256" key="2">
    <source>
        <dbReference type="ARBA" id="ARBA00007532"/>
    </source>
</evidence>
<dbReference type="PRINTS" id="PR00368">
    <property type="entry name" value="FADPNR"/>
</dbReference>
<comment type="caution">
    <text evidence="7">The sequence shown here is derived from an EMBL/GenBank/DDBJ whole genome shotgun (WGS) entry which is preliminary data.</text>
</comment>
<dbReference type="PRINTS" id="PR00411">
    <property type="entry name" value="PNDRDTASEI"/>
</dbReference>
<evidence type="ECO:0000256" key="4">
    <source>
        <dbReference type="ARBA" id="ARBA00022827"/>
    </source>
</evidence>
<evidence type="ECO:0000313" key="7">
    <source>
        <dbReference type="EMBL" id="MBO9151226.1"/>
    </source>
</evidence>
<dbReference type="InterPro" id="IPR016156">
    <property type="entry name" value="FAD/NAD-linked_Rdtase_dimer_sf"/>
</dbReference>
<accession>A0ABS3Y9B5</accession>
<keyword evidence="4" id="KW-0274">FAD</keyword>
<dbReference type="SUPFAM" id="SSF51905">
    <property type="entry name" value="FAD/NAD(P)-binding domain"/>
    <property type="match status" value="1"/>
</dbReference>
<sequence length="457" mass="49425">MKIYDAIVIGAGQAGVPLAKKLAASGRRTAIIEKRLMGGTCVNDGCTPTKTMIAVARLSYLSRRAQQFGIPSDPSQLRISTVTDKKNQVVERSRSGIEKSLDETKDLDVFHATASFTGANTLRVNGEELSAGLIFINTGARPSIPPIPGLADVPYLTSTTILDIDTIPAHLVILGSGYIAMELGQMFARFGSRVTVLERNAAPLEKEDDDVAAAIRQILEEENVTFLTNVAVTKVSRKLDGETELTLTQNGEEKRITGSHLLVAAGRTPNTEELNLSVAGVKTGPHGHIEVNDRLETSARGIYALGDVNGGPAFTHISYNDHLIVARNIIDRQHLSIKDRITPYCMFTDPELGRVGLSEKEALKKGYRIKVARLPLNKVARGVETGDTRGLMKAVIDAETKQILGAAILSVSGGEVMSVLQMAMMGGITYEQLRDNVFAHPTFSESLNNLFFTLDND</sequence>
<dbReference type="PIRSF" id="PIRSF000350">
    <property type="entry name" value="Mercury_reductase_MerA"/>
    <property type="match status" value="1"/>
</dbReference>
<dbReference type="InterPro" id="IPR004099">
    <property type="entry name" value="Pyr_nucl-diS_OxRdtase_dimer"/>
</dbReference>
<dbReference type="Gene3D" id="3.50.50.60">
    <property type="entry name" value="FAD/NAD(P)-binding domain"/>
    <property type="match status" value="2"/>
</dbReference>
<gene>
    <name evidence="7" type="ORF">J7I43_03345</name>
</gene>
<comment type="similarity">
    <text evidence="2">Belongs to the class-I pyridine nucleotide-disulfide oxidoreductase family.</text>
</comment>
<feature type="domain" description="FAD/NAD(P)-binding" evidence="6">
    <location>
        <begin position="4"/>
        <end position="318"/>
    </location>
</feature>
<dbReference type="Pfam" id="PF02852">
    <property type="entry name" value="Pyr_redox_dim"/>
    <property type="match status" value="1"/>
</dbReference>